<dbReference type="CDD" id="cd17933">
    <property type="entry name" value="DEXSc_RecD-like"/>
    <property type="match status" value="1"/>
</dbReference>
<evidence type="ECO:0000256" key="10">
    <source>
        <dbReference type="ARBA" id="ARBA00023235"/>
    </source>
</evidence>
<dbReference type="NCBIfam" id="TIGR01447">
    <property type="entry name" value="recD"/>
    <property type="match status" value="1"/>
</dbReference>
<evidence type="ECO:0000256" key="7">
    <source>
        <dbReference type="ARBA" id="ARBA00022840"/>
    </source>
</evidence>
<keyword evidence="7" id="KW-0067">ATP-binding</keyword>
<keyword evidence="5" id="KW-0347">Helicase</keyword>
<dbReference type="InterPro" id="IPR027417">
    <property type="entry name" value="P-loop_NTPase"/>
</dbReference>
<accession>A0A9X4RMK5</accession>
<dbReference type="GO" id="GO:0017116">
    <property type="term" value="F:single-stranded DNA helicase activity"/>
    <property type="evidence" value="ECO:0007669"/>
    <property type="project" value="TreeGrafter"/>
</dbReference>
<keyword evidence="4 13" id="KW-0378">Hydrolase</keyword>
<evidence type="ECO:0000256" key="4">
    <source>
        <dbReference type="ARBA" id="ARBA00022801"/>
    </source>
</evidence>
<keyword evidence="3" id="KW-0227">DNA damage</keyword>
<dbReference type="InterPro" id="IPR050534">
    <property type="entry name" value="Coronavir_polyprotein_1ab"/>
</dbReference>
<keyword evidence="1" id="KW-0540">Nuclease</keyword>
<evidence type="ECO:0000256" key="2">
    <source>
        <dbReference type="ARBA" id="ARBA00022741"/>
    </source>
</evidence>
<comment type="caution">
    <text evidence="13">The sequence shown here is derived from an EMBL/GenBank/DDBJ whole genome shotgun (WGS) entry which is preliminary data.</text>
</comment>
<dbReference type="CDD" id="cd18809">
    <property type="entry name" value="SF1_C_RecD"/>
    <property type="match status" value="1"/>
</dbReference>
<evidence type="ECO:0000256" key="9">
    <source>
        <dbReference type="ARBA" id="ARBA00023204"/>
    </source>
</evidence>
<feature type="domain" description="RecBCD enzyme subunit RecD N-terminal" evidence="12">
    <location>
        <begin position="11"/>
        <end position="118"/>
    </location>
</feature>
<evidence type="ECO:0000256" key="3">
    <source>
        <dbReference type="ARBA" id="ARBA00022763"/>
    </source>
</evidence>
<reference evidence="13" key="2">
    <citation type="submission" date="2022-10" db="EMBL/GenBank/DDBJ databases">
        <authorList>
            <person name="Aronson H.S."/>
        </authorList>
    </citation>
    <scope>NUCLEOTIDE SEQUENCE</scope>
    <source>
        <strain evidence="13">RS19-109</strain>
    </source>
</reference>
<dbReference type="SUPFAM" id="SSF52540">
    <property type="entry name" value="P-loop containing nucleoside triphosphate hydrolases"/>
    <property type="match status" value="2"/>
</dbReference>
<dbReference type="GO" id="GO:0006310">
    <property type="term" value="P:DNA recombination"/>
    <property type="evidence" value="ECO:0007669"/>
    <property type="project" value="InterPro"/>
</dbReference>
<dbReference type="AlphaFoldDB" id="A0A9X4RMK5"/>
<dbReference type="InterPro" id="IPR049550">
    <property type="entry name" value="RecD_N"/>
</dbReference>
<dbReference type="InterPro" id="IPR041851">
    <property type="entry name" value="RecD_N_sf"/>
</dbReference>
<dbReference type="Pfam" id="PF21185">
    <property type="entry name" value="RecD_N"/>
    <property type="match status" value="1"/>
</dbReference>
<protein>
    <submittedName>
        <fullName evidence="13">Exodeoxyribonuclease V subunit alpha</fullName>
        <ecNumber evidence="13">3.1.11.5</ecNumber>
    </submittedName>
</protein>
<dbReference type="EC" id="3.1.11.5" evidence="13"/>
<reference evidence="13" key="1">
    <citation type="journal article" date="2022" name="bioRxiv">
        <title>Thiovibrio frasassiensisgen. nov., sp. nov., an autotrophic, elemental sulfur disproportionating bacterium isolated from sulfidic karst sediment, and proposal of Thiovibrionaceae fam. nov.</title>
        <authorList>
            <person name="Aronson H."/>
            <person name="Thomas C."/>
            <person name="Bhattacharyya M."/>
            <person name="Eckstein S."/>
            <person name="Jensen S."/>
            <person name="Barco R."/>
            <person name="Macalady J."/>
            <person name="Amend J."/>
        </authorList>
    </citation>
    <scope>NUCLEOTIDE SEQUENCE</scope>
    <source>
        <strain evidence="13">RS19-109</strain>
    </source>
</reference>
<keyword evidence="8" id="KW-0238">DNA-binding</keyword>
<dbReference type="EMBL" id="JAPHEH010000001">
    <property type="protein sequence ID" value="MDG4476859.1"/>
    <property type="molecule type" value="Genomic_DNA"/>
</dbReference>
<dbReference type="InterPro" id="IPR027785">
    <property type="entry name" value="UvrD-like_helicase_C"/>
</dbReference>
<evidence type="ECO:0000313" key="14">
    <source>
        <dbReference type="Proteomes" id="UP001154240"/>
    </source>
</evidence>
<evidence type="ECO:0000256" key="1">
    <source>
        <dbReference type="ARBA" id="ARBA00022722"/>
    </source>
</evidence>
<evidence type="ECO:0000256" key="8">
    <source>
        <dbReference type="ARBA" id="ARBA00023125"/>
    </source>
</evidence>
<dbReference type="GO" id="GO:0009338">
    <property type="term" value="C:exodeoxyribonuclease V complex"/>
    <property type="evidence" value="ECO:0007669"/>
    <property type="project" value="InterPro"/>
</dbReference>
<evidence type="ECO:0000256" key="5">
    <source>
        <dbReference type="ARBA" id="ARBA00022806"/>
    </source>
</evidence>
<evidence type="ECO:0000259" key="11">
    <source>
        <dbReference type="Pfam" id="PF13538"/>
    </source>
</evidence>
<dbReference type="Pfam" id="PF13538">
    <property type="entry name" value="UvrD_C_2"/>
    <property type="match status" value="1"/>
</dbReference>
<keyword evidence="2" id="KW-0547">Nucleotide-binding</keyword>
<dbReference type="PANTHER" id="PTHR43788:SF6">
    <property type="entry name" value="DNA HELICASE B"/>
    <property type="match status" value="1"/>
</dbReference>
<evidence type="ECO:0000313" key="13">
    <source>
        <dbReference type="EMBL" id="MDG4476859.1"/>
    </source>
</evidence>
<dbReference type="GO" id="GO:0006302">
    <property type="term" value="P:double-strand break repair"/>
    <property type="evidence" value="ECO:0007669"/>
    <property type="project" value="InterPro"/>
</dbReference>
<evidence type="ECO:0000256" key="6">
    <source>
        <dbReference type="ARBA" id="ARBA00022839"/>
    </source>
</evidence>
<dbReference type="Proteomes" id="UP001154240">
    <property type="component" value="Unassembled WGS sequence"/>
</dbReference>
<keyword evidence="9" id="KW-0234">DNA repair</keyword>
<keyword evidence="14" id="KW-1185">Reference proteome</keyword>
<dbReference type="InterPro" id="IPR006344">
    <property type="entry name" value="RecD"/>
</dbReference>
<dbReference type="RefSeq" id="WP_307633824.1">
    <property type="nucleotide sequence ID" value="NZ_JAPHEH010000001.1"/>
</dbReference>
<gene>
    <name evidence="13" type="primary">recD</name>
    <name evidence="13" type="ORF">OLX77_11910</name>
</gene>
<proteinExistence type="inferred from homology"/>
<sequence>MIREIEQLIASGMLDQFDRYFVRTLQRLAPSAPHRTLVLAALTRKSVANGHVCLDLKRLLESSLPPGGGGLGRGGNNDEPGRLQFPSLAELVVELQESPLVSRDGSLAPLVLEGDRLYLQRYWLYEEELVQEIRVRAANPVPVQEDLLATCLVQLFPATEQDAPQREACSGIFRQRLGLITGGPGTGKTTLVTKYLALLLLYAQASGEPPPRILLLAPTGKAAARLTESLQQKKGEGMLPELSAAMPGKASTIHRALGYRPETPTTFRYNRENPLPCEVVVVDEASMIDVALMAKLFAAVPPTARLVLLGDKDQLASVEAGSILGDICAAVLDDGFGIGDNPLARCVVRLTESFRYSSQEGIGALARAIHAGKPDEVVSLAQKGSAEVSLLPPLLQGDPTHPLAEMILAGYRPFLEAKDPLAALELFEQFRILCAHRSGPMGVSSLNRYAEKVLALQGLIDPNTPWYRGRPVLIQANSYPLRLFNGETGILWDAEDGEGLKAFFFSEGREGVRSYSLRQVPAHETAFAMTIHKSQGSEFERVALVLPGEDSALLSRELLYTGISRARRQVALVGRPQEIEVAVGRRVERASGLGEKLTA</sequence>
<dbReference type="PANTHER" id="PTHR43788">
    <property type="entry name" value="DNA2/NAM7 HELICASE FAMILY MEMBER"/>
    <property type="match status" value="1"/>
</dbReference>
<feature type="domain" description="UvrD-like helicase C-terminal" evidence="11">
    <location>
        <begin position="526"/>
        <end position="573"/>
    </location>
</feature>
<keyword evidence="6" id="KW-0269">Exonuclease</keyword>
<name>A0A9X4RMK5_9BACT</name>
<dbReference type="GO" id="GO:0003677">
    <property type="term" value="F:DNA binding"/>
    <property type="evidence" value="ECO:0007669"/>
    <property type="project" value="UniProtKB-KW"/>
</dbReference>
<evidence type="ECO:0000259" key="12">
    <source>
        <dbReference type="Pfam" id="PF21185"/>
    </source>
</evidence>
<organism evidence="13 14">
    <name type="scientific">Thiovibrio frasassiensis</name>
    <dbReference type="NCBI Taxonomy" id="2984131"/>
    <lineage>
        <taxon>Bacteria</taxon>
        <taxon>Pseudomonadati</taxon>
        <taxon>Thermodesulfobacteriota</taxon>
        <taxon>Desulfobulbia</taxon>
        <taxon>Desulfobulbales</taxon>
        <taxon>Thiovibrionaceae</taxon>
        <taxon>Thiovibrio</taxon>
    </lineage>
</organism>
<keyword evidence="10" id="KW-0413">Isomerase</keyword>
<dbReference type="GO" id="GO:0008854">
    <property type="term" value="F:exodeoxyribonuclease V activity"/>
    <property type="evidence" value="ECO:0007669"/>
    <property type="project" value="UniProtKB-EC"/>
</dbReference>
<dbReference type="Gene3D" id="3.40.50.300">
    <property type="entry name" value="P-loop containing nucleotide triphosphate hydrolases"/>
    <property type="match status" value="3"/>
</dbReference>
<dbReference type="HAMAP" id="MF_01487">
    <property type="entry name" value="RecD"/>
    <property type="match status" value="1"/>
</dbReference>
<dbReference type="Gene3D" id="1.10.10.1020">
    <property type="entry name" value="RecBCD complex, subunit RecD, N-terminal domain"/>
    <property type="match status" value="1"/>
</dbReference>
<dbReference type="GO" id="GO:0005524">
    <property type="term" value="F:ATP binding"/>
    <property type="evidence" value="ECO:0007669"/>
    <property type="project" value="UniProtKB-KW"/>
</dbReference>
<dbReference type="Pfam" id="PF13245">
    <property type="entry name" value="AAA_19"/>
    <property type="match status" value="1"/>
</dbReference>